<dbReference type="EMBL" id="AFME02000277">
    <property type="protein sequence ID" value="EMG10058.1"/>
    <property type="molecule type" value="Genomic_DNA"/>
</dbReference>
<comment type="caution">
    <text evidence="1">The sequence shown here is derived from an EMBL/GenBank/DDBJ whole genome shotgun (WGS) entry which is preliminary data.</text>
</comment>
<name>M3GTT9_LEPIR</name>
<reference evidence="1 2" key="1">
    <citation type="submission" date="2013-02" db="EMBL/GenBank/DDBJ databases">
        <authorList>
            <person name="Harkins D.M."/>
            <person name="Durkin A.S."/>
            <person name="Brinkac L.M."/>
            <person name="Haft D.H."/>
            <person name="Selengut J.D."/>
            <person name="Sanka R."/>
            <person name="DePew J."/>
            <person name="Purushe J."/>
            <person name="Tulsiani S.M."/>
            <person name="Graham G.C."/>
            <person name="Burns M.-A."/>
            <person name="Dohnt M.F."/>
            <person name="Smythe L.D."/>
            <person name="McKay D.B."/>
            <person name="Craig S.B."/>
            <person name="Vinetz J.M."/>
            <person name="Sutton G.G."/>
            <person name="Nierman W.C."/>
            <person name="Fouts D.E."/>
        </authorList>
    </citation>
    <scope>NUCLEOTIDE SEQUENCE [LARGE SCALE GENOMIC DNA]</scope>
    <source>
        <strain evidence="1 2">LT2186</strain>
    </source>
</reference>
<evidence type="ECO:0000313" key="1">
    <source>
        <dbReference type="EMBL" id="EMG10058.1"/>
    </source>
</evidence>
<accession>M3GTT9</accession>
<sequence length="44" mass="5361">MKKRNVDSFDLLEEYIAQRLQSIWLKVKTFNMNLSGKNERKFIK</sequence>
<dbReference type="Proteomes" id="UP000011776">
    <property type="component" value="Unassembled WGS sequence"/>
</dbReference>
<proteinExistence type="predicted"/>
<evidence type="ECO:0000313" key="2">
    <source>
        <dbReference type="Proteomes" id="UP000011776"/>
    </source>
</evidence>
<dbReference type="AlphaFoldDB" id="M3GTT9"/>
<organism evidence="1 2">
    <name type="scientific">Leptospira interrogans serovar Grippotyphosa str. LT2186</name>
    <dbReference type="NCBI Taxonomy" id="1001599"/>
    <lineage>
        <taxon>Bacteria</taxon>
        <taxon>Pseudomonadati</taxon>
        <taxon>Spirochaetota</taxon>
        <taxon>Spirochaetia</taxon>
        <taxon>Leptospirales</taxon>
        <taxon>Leptospiraceae</taxon>
        <taxon>Leptospira</taxon>
    </lineage>
</organism>
<dbReference type="BioCyc" id="LINT1001599:G11K9-191-MONOMER"/>
<gene>
    <name evidence="1" type="ORF">LEP1GSC151_4550</name>
</gene>
<protein>
    <submittedName>
        <fullName evidence="1">Uncharacterized protein</fullName>
    </submittedName>
</protein>